<keyword evidence="7" id="KW-0539">Nucleus</keyword>
<dbReference type="GO" id="GO:0005634">
    <property type="term" value="C:nucleus"/>
    <property type="evidence" value="ECO:0007669"/>
    <property type="project" value="UniProtKB-SubCell"/>
</dbReference>
<keyword evidence="5" id="KW-0010">Activator</keyword>
<dbReference type="PANTHER" id="PTHR47997:SF11">
    <property type="entry name" value="TRANSCRIPTION FACTOR LAF1"/>
    <property type="match status" value="1"/>
</dbReference>
<dbReference type="Gramene" id="ONIVA02G28010.1">
    <property type="protein sequence ID" value="ONIVA02G28010.1"/>
    <property type="gene ID" value="ONIVA02G28010"/>
</dbReference>
<name>A0A0E0GAB5_ORYNI</name>
<feature type="domain" description="HTH myb-type" evidence="10">
    <location>
        <begin position="10"/>
        <end position="62"/>
    </location>
</feature>
<sequence>MGCKSCEKPRPNYRKGLWSPEEDQKLRDYILRHGHGCWSALPAKAGLQRNGKSCRLRWINYLRPGLKHGVFSPEEEETVMSLHAALGNKWSRIARHLPGRTDNEVKNYWNSYLKKRVESGGGKTSQGPPTTPASAASSPADSDDSHSLQQKPHEPANSDSSEPAHESSSASADSSCLTVTTDHPPVSRPHAAVTPKVMFADWLDMEYICGQVAAAPGLDAAGFAVVGGAAGDQQQQQQQQVMSQDGSVHQADGPSCGVDDSSLQQQQQEGFGGNGGCWDFQEQFDSIDQMQASGGGGGGGFCDLLSMSDFDLWAELERTA</sequence>
<dbReference type="PROSITE" id="PS50090">
    <property type="entry name" value="MYB_LIKE"/>
    <property type="match status" value="2"/>
</dbReference>
<dbReference type="FunFam" id="1.10.10.60:FF:000077">
    <property type="entry name" value="MYB transcription factor"/>
    <property type="match status" value="1"/>
</dbReference>
<dbReference type="GO" id="GO:0045893">
    <property type="term" value="P:positive regulation of DNA-templated transcription"/>
    <property type="evidence" value="ECO:0007669"/>
    <property type="project" value="UniProtKB-ARBA"/>
</dbReference>
<keyword evidence="4" id="KW-0238">DNA-binding</keyword>
<keyword evidence="2" id="KW-0677">Repeat</keyword>
<dbReference type="EnsemblPlants" id="ONIVA02G28010.1">
    <property type="protein sequence ID" value="ONIVA02G28010.1"/>
    <property type="gene ID" value="ONIVA02G28010"/>
</dbReference>
<evidence type="ECO:0000313" key="11">
    <source>
        <dbReference type="EnsemblPlants" id="ONIVA02G28010.1"/>
    </source>
</evidence>
<evidence type="ECO:0000256" key="2">
    <source>
        <dbReference type="ARBA" id="ARBA00022737"/>
    </source>
</evidence>
<comment type="subcellular location">
    <subcellularLocation>
        <location evidence="1">Nucleus</location>
    </subcellularLocation>
</comment>
<feature type="domain" description="HTH myb-type" evidence="10">
    <location>
        <begin position="63"/>
        <end position="117"/>
    </location>
</feature>
<evidence type="ECO:0000256" key="6">
    <source>
        <dbReference type="ARBA" id="ARBA00023163"/>
    </source>
</evidence>
<accession>A0A0E0GAB5</accession>
<evidence type="ECO:0000259" key="9">
    <source>
        <dbReference type="PROSITE" id="PS50090"/>
    </source>
</evidence>
<dbReference type="STRING" id="4536.A0A0E0GAB5"/>
<feature type="region of interest" description="Disordered" evidence="8">
    <location>
        <begin position="234"/>
        <end position="275"/>
    </location>
</feature>
<dbReference type="Proteomes" id="UP000006591">
    <property type="component" value="Chromosome 2"/>
</dbReference>
<reference evidence="11" key="2">
    <citation type="submission" date="2018-04" db="EMBL/GenBank/DDBJ databases">
        <title>OnivRS2 (Oryza nivara Reference Sequence Version 2).</title>
        <authorList>
            <person name="Zhang J."/>
            <person name="Kudrna D."/>
            <person name="Lee S."/>
            <person name="Talag J."/>
            <person name="Rajasekar S."/>
            <person name="Welchert J."/>
            <person name="Hsing Y.-I."/>
            <person name="Wing R.A."/>
        </authorList>
    </citation>
    <scope>NUCLEOTIDE SEQUENCE [LARGE SCALE GENOMIC DNA]</scope>
    <source>
        <strain evidence="11">SL10</strain>
    </source>
</reference>
<keyword evidence="6" id="KW-0804">Transcription</keyword>
<evidence type="ECO:0000256" key="4">
    <source>
        <dbReference type="ARBA" id="ARBA00023125"/>
    </source>
</evidence>
<feature type="domain" description="Myb-like" evidence="9">
    <location>
        <begin position="63"/>
        <end position="113"/>
    </location>
</feature>
<dbReference type="SMART" id="SM00717">
    <property type="entry name" value="SANT"/>
    <property type="match status" value="2"/>
</dbReference>
<keyword evidence="12" id="KW-1185">Reference proteome</keyword>
<dbReference type="InterPro" id="IPR009057">
    <property type="entry name" value="Homeodomain-like_sf"/>
</dbReference>
<dbReference type="GO" id="GO:0003677">
    <property type="term" value="F:DNA binding"/>
    <property type="evidence" value="ECO:0007669"/>
    <property type="project" value="UniProtKB-KW"/>
</dbReference>
<keyword evidence="3" id="KW-0805">Transcription regulation</keyword>
<feature type="compositionally biased region" description="Low complexity" evidence="8">
    <location>
        <begin position="158"/>
        <end position="175"/>
    </location>
</feature>
<feature type="compositionally biased region" description="Basic and acidic residues" evidence="8">
    <location>
        <begin position="143"/>
        <end position="156"/>
    </location>
</feature>
<evidence type="ECO:0000256" key="8">
    <source>
        <dbReference type="SAM" id="MobiDB-lite"/>
    </source>
</evidence>
<dbReference type="PANTHER" id="PTHR47997">
    <property type="entry name" value="MYB DOMAIN PROTEIN 55"/>
    <property type="match status" value="1"/>
</dbReference>
<evidence type="ECO:0000256" key="7">
    <source>
        <dbReference type="ARBA" id="ARBA00023242"/>
    </source>
</evidence>
<dbReference type="AlphaFoldDB" id="A0A0E0GAB5"/>
<dbReference type="eggNOG" id="KOG0048">
    <property type="taxonomic scope" value="Eukaryota"/>
</dbReference>
<dbReference type="InterPro" id="IPR051953">
    <property type="entry name" value="Plant_SW-associated_TFs"/>
</dbReference>
<dbReference type="InterPro" id="IPR017930">
    <property type="entry name" value="Myb_dom"/>
</dbReference>
<feature type="compositionally biased region" description="Low complexity" evidence="8">
    <location>
        <begin position="234"/>
        <end position="246"/>
    </location>
</feature>
<organism evidence="11">
    <name type="scientific">Oryza nivara</name>
    <name type="common">Indian wild rice</name>
    <name type="synonym">Oryza sativa f. spontanea</name>
    <dbReference type="NCBI Taxonomy" id="4536"/>
    <lineage>
        <taxon>Eukaryota</taxon>
        <taxon>Viridiplantae</taxon>
        <taxon>Streptophyta</taxon>
        <taxon>Embryophyta</taxon>
        <taxon>Tracheophyta</taxon>
        <taxon>Spermatophyta</taxon>
        <taxon>Magnoliopsida</taxon>
        <taxon>Liliopsida</taxon>
        <taxon>Poales</taxon>
        <taxon>Poaceae</taxon>
        <taxon>BOP clade</taxon>
        <taxon>Oryzoideae</taxon>
        <taxon>Oryzeae</taxon>
        <taxon>Oryzinae</taxon>
        <taxon>Oryza</taxon>
    </lineage>
</organism>
<dbReference type="Gene3D" id="1.10.10.60">
    <property type="entry name" value="Homeodomain-like"/>
    <property type="match status" value="2"/>
</dbReference>
<reference evidence="11" key="1">
    <citation type="submission" date="2015-04" db="UniProtKB">
        <authorList>
            <consortium name="EnsemblPlants"/>
        </authorList>
    </citation>
    <scope>IDENTIFICATION</scope>
    <source>
        <strain evidence="11">SL10</strain>
    </source>
</reference>
<dbReference type="SUPFAM" id="SSF46689">
    <property type="entry name" value="Homeodomain-like"/>
    <property type="match status" value="1"/>
</dbReference>
<proteinExistence type="predicted"/>
<feature type="region of interest" description="Disordered" evidence="8">
    <location>
        <begin position="118"/>
        <end position="190"/>
    </location>
</feature>
<evidence type="ECO:0000259" key="10">
    <source>
        <dbReference type="PROSITE" id="PS51294"/>
    </source>
</evidence>
<dbReference type="FunFam" id="1.10.10.60:FF:000371">
    <property type="entry name" value="MYB transcription factor"/>
    <property type="match status" value="1"/>
</dbReference>
<dbReference type="CDD" id="cd00167">
    <property type="entry name" value="SANT"/>
    <property type="match status" value="2"/>
</dbReference>
<dbReference type="OMA" id="MKGENEY"/>
<dbReference type="Pfam" id="PF00249">
    <property type="entry name" value="Myb_DNA-binding"/>
    <property type="match status" value="2"/>
</dbReference>
<evidence type="ECO:0000313" key="12">
    <source>
        <dbReference type="Proteomes" id="UP000006591"/>
    </source>
</evidence>
<protein>
    <submittedName>
        <fullName evidence="11">Uncharacterized protein</fullName>
    </submittedName>
</protein>
<evidence type="ECO:0000256" key="3">
    <source>
        <dbReference type="ARBA" id="ARBA00023015"/>
    </source>
</evidence>
<evidence type="ECO:0000256" key="1">
    <source>
        <dbReference type="ARBA" id="ARBA00004123"/>
    </source>
</evidence>
<feature type="domain" description="Myb-like" evidence="9">
    <location>
        <begin position="10"/>
        <end position="62"/>
    </location>
</feature>
<dbReference type="PROSITE" id="PS51294">
    <property type="entry name" value="HTH_MYB"/>
    <property type="match status" value="2"/>
</dbReference>
<dbReference type="HOGENOM" id="CLU_028567_6_5_1"/>
<evidence type="ECO:0000256" key="5">
    <source>
        <dbReference type="ARBA" id="ARBA00023159"/>
    </source>
</evidence>
<dbReference type="InterPro" id="IPR001005">
    <property type="entry name" value="SANT/Myb"/>
</dbReference>